<dbReference type="AlphaFoldDB" id="A0A212LH51"/>
<sequence>MIENALWGISAYMAYLIASCKQYVSTRKSVFGIQQHGFGTLCDRLGRSIKPRRYASY</sequence>
<evidence type="ECO:0000313" key="1">
    <source>
        <dbReference type="EMBL" id="SCM76797.1"/>
    </source>
</evidence>
<dbReference type="EMBL" id="FMJD01000008">
    <property type="protein sequence ID" value="SCM76797.1"/>
    <property type="molecule type" value="Genomic_DNA"/>
</dbReference>
<name>A0A212LH51_9HYPH</name>
<proteinExistence type="predicted"/>
<reference evidence="1" key="1">
    <citation type="submission" date="2016-08" db="EMBL/GenBank/DDBJ databases">
        <authorList>
            <person name="Seilhamer J.J."/>
        </authorList>
    </citation>
    <scope>NUCLEOTIDE SEQUENCE</scope>
    <source>
        <strain evidence="1">86</strain>
    </source>
</reference>
<gene>
    <name evidence="1" type="ORF">KL86PLE_40602</name>
</gene>
<organism evidence="1">
    <name type="scientific">uncultured Pleomorphomonas sp</name>
    <dbReference type="NCBI Taxonomy" id="442121"/>
    <lineage>
        <taxon>Bacteria</taxon>
        <taxon>Pseudomonadati</taxon>
        <taxon>Pseudomonadota</taxon>
        <taxon>Alphaproteobacteria</taxon>
        <taxon>Hyphomicrobiales</taxon>
        <taxon>Pleomorphomonadaceae</taxon>
        <taxon>Pleomorphomonas</taxon>
        <taxon>environmental samples</taxon>
    </lineage>
</organism>
<accession>A0A212LH51</accession>
<protein>
    <submittedName>
        <fullName evidence="1">Uncharacterized protein</fullName>
    </submittedName>
</protein>